<organism evidence="2 3">
    <name type="scientific">Brassica carinata</name>
    <name type="common">Ethiopian mustard</name>
    <name type="synonym">Abyssinian cabbage</name>
    <dbReference type="NCBI Taxonomy" id="52824"/>
    <lineage>
        <taxon>Eukaryota</taxon>
        <taxon>Viridiplantae</taxon>
        <taxon>Streptophyta</taxon>
        <taxon>Embryophyta</taxon>
        <taxon>Tracheophyta</taxon>
        <taxon>Spermatophyta</taxon>
        <taxon>Magnoliopsida</taxon>
        <taxon>eudicotyledons</taxon>
        <taxon>Gunneridae</taxon>
        <taxon>Pentapetalae</taxon>
        <taxon>rosids</taxon>
        <taxon>malvids</taxon>
        <taxon>Brassicales</taxon>
        <taxon>Brassicaceae</taxon>
        <taxon>Brassiceae</taxon>
        <taxon>Brassica</taxon>
    </lineage>
</organism>
<name>A0A8X7UEI6_BRACI</name>
<keyword evidence="3" id="KW-1185">Reference proteome</keyword>
<dbReference type="AlphaFoldDB" id="A0A8X7UEI6"/>
<dbReference type="EMBL" id="JAAMPC010000012">
    <property type="protein sequence ID" value="KAG2276705.1"/>
    <property type="molecule type" value="Genomic_DNA"/>
</dbReference>
<dbReference type="OrthoDB" id="1112991at2759"/>
<feature type="region of interest" description="Disordered" evidence="1">
    <location>
        <begin position="48"/>
        <end position="92"/>
    </location>
</feature>
<sequence length="92" mass="10580">MVETRLQERSLTEQVDEIRSLHELLAAEFKSRADSLDSRFDRLEALMFNTSSQHQAPGKAPMDPSPQTPLHPKPTTRPTRSDRPLQQWTRSP</sequence>
<proteinExistence type="predicted"/>
<evidence type="ECO:0000313" key="2">
    <source>
        <dbReference type="EMBL" id="KAG2276705.1"/>
    </source>
</evidence>
<evidence type="ECO:0000313" key="3">
    <source>
        <dbReference type="Proteomes" id="UP000886595"/>
    </source>
</evidence>
<feature type="compositionally biased region" description="Pro residues" evidence="1">
    <location>
        <begin position="63"/>
        <end position="72"/>
    </location>
</feature>
<protein>
    <submittedName>
        <fullName evidence="2">Uncharacterized protein</fullName>
    </submittedName>
</protein>
<dbReference type="Proteomes" id="UP000886595">
    <property type="component" value="Unassembled WGS sequence"/>
</dbReference>
<comment type="caution">
    <text evidence="2">The sequence shown here is derived from an EMBL/GenBank/DDBJ whole genome shotgun (WGS) entry which is preliminary data.</text>
</comment>
<gene>
    <name evidence="2" type="ORF">Bca52824_059260</name>
</gene>
<reference evidence="2 3" key="1">
    <citation type="submission" date="2020-02" db="EMBL/GenBank/DDBJ databases">
        <authorList>
            <person name="Ma Q."/>
            <person name="Huang Y."/>
            <person name="Song X."/>
            <person name="Pei D."/>
        </authorList>
    </citation>
    <scope>NUCLEOTIDE SEQUENCE [LARGE SCALE GENOMIC DNA]</scope>
    <source>
        <strain evidence="2">Sxm20200214</strain>
        <tissue evidence="2">Leaf</tissue>
    </source>
</reference>
<evidence type="ECO:0000256" key="1">
    <source>
        <dbReference type="SAM" id="MobiDB-lite"/>
    </source>
</evidence>
<accession>A0A8X7UEI6</accession>